<evidence type="ECO:0000313" key="4">
    <source>
        <dbReference type="EMBL" id="GAW79746.1"/>
    </source>
</evidence>
<comment type="similarity">
    <text evidence="2">Belongs to the HFCD (homooligomeric flavin containing Cys decarboxylase) superfamily.</text>
</comment>
<dbReference type="RefSeq" id="XP_028542335.1">
    <property type="nucleotide sequence ID" value="XM_028686534.1"/>
</dbReference>
<comment type="caution">
    <text evidence="4">The sequence shown here is derived from an EMBL/GenBank/DDBJ whole genome shotgun (WGS) entry which is preliminary data.</text>
</comment>
<dbReference type="GeneID" id="39746458"/>
<organism evidence="4 5">
    <name type="scientific">Plasmodium gonderi</name>
    <dbReference type="NCBI Taxonomy" id="77519"/>
    <lineage>
        <taxon>Eukaryota</taxon>
        <taxon>Sar</taxon>
        <taxon>Alveolata</taxon>
        <taxon>Apicomplexa</taxon>
        <taxon>Aconoidasida</taxon>
        <taxon>Haemosporida</taxon>
        <taxon>Plasmodiidae</taxon>
        <taxon>Plasmodium</taxon>
        <taxon>Plasmodium (Plasmodium)</taxon>
    </lineage>
</organism>
<dbReference type="PANTHER" id="PTHR14359:SF6">
    <property type="entry name" value="PHOSPHOPANTOTHENOYLCYSTEINE DECARBOXYLASE"/>
    <property type="match status" value="1"/>
</dbReference>
<dbReference type="GO" id="GO:0071513">
    <property type="term" value="C:phosphopantothenoylcysteine decarboxylase complex"/>
    <property type="evidence" value="ECO:0007669"/>
    <property type="project" value="TreeGrafter"/>
</dbReference>
<evidence type="ECO:0000313" key="5">
    <source>
        <dbReference type="Proteomes" id="UP000195521"/>
    </source>
</evidence>
<keyword evidence="1" id="KW-0173">Coenzyme A biosynthesis</keyword>
<dbReference type="Pfam" id="PF02441">
    <property type="entry name" value="Flavoprotein"/>
    <property type="match status" value="1"/>
</dbReference>
<protein>
    <submittedName>
        <fullName evidence="4">Phosphopantothenoylcysteine decarboxylase</fullName>
    </submittedName>
</protein>
<accession>A0A1Y1JB75</accession>
<dbReference type="GO" id="GO:0015937">
    <property type="term" value="P:coenzyme A biosynthetic process"/>
    <property type="evidence" value="ECO:0007669"/>
    <property type="project" value="UniProtKB-KW"/>
</dbReference>
<evidence type="ECO:0000256" key="2">
    <source>
        <dbReference type="ARBA" id="ARBA00038350"/>
    </source>
</evidence>
<dbReference type="GO" id="GO:0004633">
    <property type="term" value="F:phosphopantothenoylcysteine decarboxylase activity"/>
    <property type="evidence" value="ECO:0007669"/>
    <property type="project" value="TreeGrafter"/>
</dbReference>
<evidence type="ECO:0000259" key="3">
    <source>
        <dbReference type="Pfam" id="PF02441"/>
    </source>
</evidence>
<keyword evidence="5" id="KW-1185">Reference proteome</keyword>
<dbReference type="Gene3D" id="3.40.50.1950">
    <property type="entry name" value="Flavin prenyltransferase-like"/>
    <property type="match status" value="1"/>
</dbReference>
<dbReference type="OMA" id="KGLACGD"/>
<dbReference type="Proteomes" id="UP000195521">
    <property type="component" value="Unassembled WGS sequence"/>
</dbReference>
<feature type="domain" description="Flavoprotein" evidence="3">
    <location>
        <begin position="1"/>
        <end position="181"/>
    </location>
</feature>
<reference evidence="5" key="1">
    <citation type="submission" date="2017-04" db="EMBL/GenBank/DDBJ databases">
        <title>Plasmodium gonderi genome.</title>
        <authorList>
            <person name="Arisue N."/>
            <person name="Honma H."/>
            <person name="Kawai S."/>
            <person name="Tougan T."/>
            <person name="Tanabe K."/>
            <person name="Horii T."/>
        </authorList>
    </citation>
    <scope>NUCLEOTIDE SEQUENCE [LARGE SCALE GENOMIC DNA]</scope>
    <source>
        <strain evidence="5">ATCC 30045</strain>
    </source>
</reference>
<dbReference type="OrthoDB" id="1532798at2759"/>
<dbReference type="EMBL" id="BDQF01000006">
    <property type="protein sequence ID" value="GAW79746.1"/>
    <property type="molecule type" value="Genomic_DNA"/>
</dbReference>
<gene>
    <name evidence="4" type="ORF">PGO_051560</name>
</gene>
<dbReference type="SUPFAM" id="SSF52507">
    <property type="entry name" value="Homo-oligomeric flavin-containing Cys decarboxylases, HFCD"/>
    <property type="match status" value="1"/>
</dbReference>
<dbReference type="GO" id="GO:0010181">
    <property type="term" value="F:FMN binding"/>
    <property type="evidence" value="ECO:0007669"/>
    <property type="project" value="TreeGrafter"/>
</dbReference>
<name>A0A1Y1JB75_PLAGO</name>
<dbReference type="InterPro" id="IPR003382">
    <property type="entry name" value="Flavoprotein"/>
</dbReference>
<proteinExistence type="inferred from homology"/>
<dbReference type="InterPro" id="IPR036551">
    <property type="entry name" value="Flavin_trans-like"/>
</dbReference>
<dbReference type="PANTHER" id="PTHR14359">
    <property type="entry name" value="HOMO-OLIGOMERIC FLAVIN CONTAINING CYS DECARBOXYLASE FAMILY"/>
    <property type="match status" value="1"/>
</dbReference>
<dbReference type="AlphaFoldDB" id="A0A1Y1JB75"/>
<evidence type="ECO:0000256" key="1">
    <source>
        <dbReference type="ARBA" id="ARBA00022993"/>
    </source>
</evidence>
<sequence length="200" mass="22830">MNILLGISASVAAIKIGEVINRLKESCAENNIHFEIKFVATNLAFENFLKKVDFKENVLLDKHEWMWEKKGDDILHVQLRKWADMFIICPLDANTLASMASGACPNLLTCICRCWDFSKILLVFPCMNTYMYNHPITRTHLEKISSWGVQIVEPFEKLLACGDYGIGALPDIETVVKEIIKYVKIYEQGKIKKTNTEANK</sequence>